<dbReference type="PANTHER" id="PTHR43031">
    <property type="entry name" value="FAD-DEPENDENT OXIDOREDUCTASE"/>
    <property type="match status" value="1"/>
</dbReference>
<proteinExistence type="predicted"/>
<dbReference type="Pfam" id="PF00581">
    <property type="entry name" value="Rhodanese"/>
    <property type="match status" value="1"/>
</dbReference>
<feature type="domain" description="Rhodanese" evidence="1">
    <location>
        <begin position="16"/>
        <end position="96"/>
    </location>
</feature>
<dbReference type="OrthoDB" id="9800872at2"/>
<dbReference type="AlphaFoldDB" id="A0A377FXV4"/>
<dbReference type="InterPro" id="IPR036873">
    <property type="entry name" value="Rhodanese-like_dom_sf"/>
</dbReference>
<evidence type="ECO:0000313" key="3">
    <source>
        <dbReference type="Proteomes" id="UP000254060"/>
    </source>
</evidence>
<dbReference type="EMBL" id="UGGP01000001">
    <property type="protein sequence ID" value="STO09336.1"/>
    <property type="molecule type" value="Genomic_DNA"/>
</dbReference>
<sequence length="101" mass="11430">MKASALKRQMDFEVPVNIVDVRERDEFQEAHIAGAKNYPLSELADWIDTLDPEQEYIVLCRSGARSTQATWQMEAKGYKVVNIEDGLMSWPGEVVKGGNEQ</sequence>
<dbReference type="GO" id="GO:0004792">
    <property type="term" value="F:thiosulfate-cyanide sulfurtransferase activity"/>
    <property type="evidence" value="ECO:0007669"/>
    <property type="project" value="UniProtKB-EC"/>
</dbReference>
<dbReference type="RefSeq" id="WP_024372120.1">
    <property type="nucleotide sequence ID" value="NZ_UGGP01000001.1"/>
</dbReference>
<dbReference type="EC" id="2.8.1.1" evidence="2"/>
<reference evidence="2 3" key="1">
    <citation type="submission" date="2018-06" db="EMBL/GenBank/DDBJ databases">
        <authorList>
            <consortium name="Pathogen Informatics"/>
            <person name="Doyle S."/>
        </authorList>
    </citation>
    <scope>NUCLEOTIDE SEQUENCE [LARGE SCALE GENOMIC DNA]</scope>
    <source>
        <strain evidence="2 3">NCTC13163</strain>
    </source>
</reference>
<dbReference type="InterPro" id="IPR050229">
    <property type="entry name" value="GlpE_sulfurtransferase"/>
</dbReference>
<keyword evidence="2" id="KW-0808">Transferase</keyword>
<gene>
    <name evidence="2" type="primary">pspE_2</name>
    <name evidence="2" type="ORF">NCTC13163_02769</name>
</gene>
<dbReference type="InterPro" id="IPR001763">
    <property type="entry name" value="Rhodanese-like_dom"/>
</dbReference>
<organism evidence="2 3">
    <name type="scientific">Exiguobacterium aurantiacum</name>
    <dbReference type="NCBI Taxonomy" id="33987"/>
    <lineage>
        <taxon>Bacteria</taxon>
        <taxon>Bacillati</taxon>
        <taxon>Bacillota</taxon>
        <taxon>Bacilli</taxon>
        <taxon>Bacillales</taxon>
        <taxon>Bacillales Family XII. Incertae Sedis</taxon>
        <taxon>Exiguobacterium</taxon>
    </lineage>
</organism>
<evidence type="ECO:0000259" key="1">
    <source>
        <dbReference type="PROSITE" id="PS50206"/>
    </source>
</evidence>
<dbReference type="STRING" id="1397694.GCA_000702585_00194"/>
<protein>
    <submittedName>
        <fullName evidence="2">Thiosulfate sulfurtransferase PspE</fullName>
        <ecNumber evidence="2">2.8.1.1</ecNumber>
    </submittedName>
</protein>
<accession>A0A377FXV4</accession>
<evidence type="ECO:0000313" key="2">
    <source>
        <dbReference type="EMBL" id="STO09336.1"/>
    </source>
</evidence>
<dbReference type="CDD" id="cd00158">
    <property type="entry name" value="RHOD"/>
    <property type="match status" value="1"/>
</dbReference>
<dbReference type="PROSITE" id="PS50206">
    <property type="entry name" value="RHODANESE_3"/>
    <property type="match status" value="1"/>
</dbReference>
<dbReference type="PANTHER" id="PTHR43031:SF17">
    <property type="entry name" value="SULFURTRANSFERASE YTWF-RELATED"/>
    <property type="match status" value="1"/>
</dbReference>
<name>A0A377FXV4_9BACL</name>
<dbReference type="SMART" id="SM00450">
    <property type="entry name" value="RHOD"/>
    <property type="match status" value="1"/>
</dbReference>
<dbReference type="Gene3D" id="3.40.250.10">
    <property type="entry name" value="Rhodanese-like domain"/>
    <property type="match status" value="1"/>
</dbReference>
<dbReference type="SUPFAM" id="SSF52821">
    <property type="entry name" value="Rhodanese/Cell cycle control phosphatase"/>
    <property type="match status" value="1"/>
</dbReference>
<dbReference type="Proteomes" id="UP000254060">
    <property type="component" value="Unassembled WGS sequence"/>
</dbReference>